<dbReference type="InterPro" id="IPR002173">
    <property type="entry name" value="Carboh/pur_kinase_PfkB_CS"/>
</dbReference>
<reference evidence="8" key="1">
    <citation type="submission" date="2023-03" db="EMBL/GenBank/DDBJ databases">
        <title>Actinoallomurus iriomotensis NBRC 103681.</title>
        <authorList>
            <person name="Ichikawa N."/>
            <person name="Sato H."/>
            <person name="Tonouchi N."/>
        </authorList>
    </citation>
    <scope>NUCLEOTIDE SEQUENCE</scope>
    <source>
        <strain evidence="8">NBRC 103681</strain>
    </source>
</reference>
<dbReference type="PIRSF" id="PIRSF000535">
    <property type="entry name" value="1PFK/6PFK/LacC"/>
    <property type="match status" value="1"/>
</dbReference>
<comment type="similarity">
    <text evidence="1">Belongs to the carbohydrate kinase PfkB family.</text>
</comment>
<sequence>MIVTVTPNPSVDRTLAVGRLAHGEVLRASSSWSEPSGKGVNVALALSAHGYASRAVVPVGGAEGARLETMLRARGLEYVAVPIGGEVRSNISVLEPDGTVTKVNEPGPHLTETELKALVEAAISAGERAEWLVGCGSLPVGAGSGFYAELVGAARHTPARIAVDSSGAPLAAALPAGPDLIKPNADELAEAAGHAIETLGDALTAARRLRELGAGAVLASLGPDGAVLVEENGVVHGEAYVADPRSTVGAGDALLAGFLAAGARGPEALRTALGWSAAAVRQPGTVLQADGTDPTADVTLHDRVDERRRLRRS</sequence>
<dbReference type="SUPFAM" id="SSF53613">
    <property type="entry name" value="Ribokinase-like"/>
    <property type="match status" value="1"/>
</dbReference>
<evidence type="ECO:0000313" key="9">
    <source>
        <dbReference type="Proteomes" id="UP001165135"/>
    </source>
</evidence>
<evidence type="ECO:0000313" key="8">
    <source>
        <dbReference type="EMBL" id="GLY78999.1"/>
    </source>
</evidence>
<gene>
    <name evidence="8" type="primary">fruK</name>
    <name evidence="8" type="ORF">Airi01_072660</name>
</gene>
<evidence type="ECO:0000256" key="4">
    <source>
        <dbReference type="ARBA" id="ARBA00022777"/>
    </source>
</evidence>
<name>A0A9W6VTC8_9ACTN</name>
<dbReference type="PANTHER" id="PTHR46566:SF5">
    <property type="entry name" value="1-PHOSPHOFRUCTOKINASE"/>
    <property type="match status" value="1"/>
</dbReference>
<dbReference type="AlphaFoldDB" id="A0A9W6VTC8"/>
<evidence type="ECO:0000256" key="2">
    <source>
        <dbReference type="ARBA" id="ARBA00022679"/>
    </source>
</evidence>
<dbReference type="InterPro" id="IPR011611">
    <property type="entry name" value="PfkB_dom"/>
</dbReference>
<evidence type="ECO:0000256" key="6">
    <source>
        <dbReference type="PIRNR" id="PIRNR000535"/>
    </source>
</evidence>
<dbReference type="NCBIfam" id="TIGR03168">
    <property type="entry name" value="1-PFK"/>
    <property type="match status" value="1"/>
</dbReference>
<keyword evidence="3" id="KW-0547">Nucleotide-binding</keyword>
<dbReference type="CDD" id="cd01164">
    <property type="entry name" value="FruK_PfkB_like"/>
    <property type="match status" value="1"/>
</dbReference>
<comment type="caution">
    <text evidence="8">The sequence shown here is derived from an EMBL/GenBank/DDBJ whole genome shotgun (WGS) entry which is preliminary data.</text>
</comment>
<feature type="domain" description="Carbohydrate kinase PfkB" evidence="7">
    <location>
        <begin position="15"/>
        <end position="286"/>
    </location>
</feature>
<dbReference type="EMBL" id="BSTJ01000010">
    <property type="protein sequence ID" value="GLY78999.1"/>
    <property type="molecule type" value="Genomic_DNA"/>
</dbReference>
<accession>A0A9W6VTC8</accession>
<dbReference type="Pfam" id="PF00294">
    <property type="entry name" value="PfkB"/>
    <property type="match status" value="1"/>
</dbReference>
<evidence type="ECO:0000256" key="3">
    <source>
        <dbReference type="ARBA" id="ARBA00022741"/>
    </source>
</evidence>
<dbReference type="GO" id="GO:0008443">
    <property type="term" value="F:phosphofructokinase activity"/>
    <property type="evidence" value="ECO:0007669"/>
    <property type="project" value="TreeGrafter"/>
</dbReference>
<keyword evidence="4" id="KW-0418">Kinase</keyword>
<dbReference type="PANTHER" id="PTHR46566">
    <property type="entry name" value="1-PHOSPHOFRUCTOKINASE-RELATED"/>
    <property type="match status" value="1"/>
</dbReference>
<organism evidence="8 9">
    <name type="scientific">Actinoallomurus iriomotensis</name>
    <dbReference type="NCBI Taxonomy" id="478107"/>
    <lineage>
        <taxon>Bacteria</taxon>
        <taxon>Bacillati</taxon>
        <taxon>Actinomycetota</taxon>
        <taxon>Actinomycetes</taxon>
        <taxon>Streptosporangiales</taxon>
        <taxon>Thermomonosporaceae</taxon>
        <taxon>Actinoallomurus</taxon>
    </lineage>
</organism>
<dbReference type="InterPro" id="IPR029056">
    <property type="entry name" value="Ribokinase-like"/>
</dbReference>
<dbReference type="InterPro" id="IPR017583">
    <property type="entry name" value="Tagatose/fructose_Pkinase"/>
</dbReference>
<evidence type="ECO:0000259" key="7">
    <source>
        <dbReference type="Pfam" id="PF00294"/>
    </source>
</evidence>
<dbReference type="PROSITE" id="PS00584">
    <property type="entry name" value="PFKB_KINASES_2"/>
    <property type="match status" value="1"/>
</dbReference>
<proteinExistence type="inferred from homology"/>
<evidence type="ECO:0000256" key="1">
    <source>
        <dbReference type="ARBA" id="ARBA00010688"/>
    </source>
</evidence>
<protein>
    <submittedName>
        <fullName evidence="8">1-phosphofructokinase</fullName>
    </submittedName>
</protein>
<dbReference type="Gene3D" id="3.40.1190.20">
    <property type="match status" value="1"/>
</dbReference>
<dbReference type="GO" id="GO:0005829">
    <property type="term" value="C:cytosol"/>
    <property type="evidence" value="ECO:0007669"/>
    <property type="project" value="TreeGrafter"/>
</dbReference>
<evidence type="ECO:0000256" key="5">
    <source>
        <dbReference type="ARBA" id="ARBA00022840"/>
    </source>
</evidence>
<dbReference type="GO" id="GO:0005524">
    <property type="term" value="F:ATP binding"/>
    <property type="evidence" value="ECO:0007669"/>
    <property type="project" value="UniProtKB-KW"/>
</dbReference>
<keyword evidence="5" id="KW-0067">ATP-binding</keyword>
<dbReference type="Proteomes" id="UP001165135">
    <property type="component" value="Unassembled WGS sequence"/>
</dbReference>
<keyword evidence="2 6" id="KW-0808">Transferase</keyword>
<dbReference type="RefSeq" id="WP_285629929.1">
    <property type="nucleotide sequence ID" value="NZ_BSTJ01000010.1"/>
</dbReference>